<accession>A0A0P1GEZ8</accession>
<dbReference type="NCBIfam" id="TIGR03373">
    <property type="entry name" value="VI_minor_4"/>
    <property type="match status" value="1"/>
</dbReference>
<evidence type="ECO:0000313" key="1">
    <source>
        <dbReference type="EMBL" id="CUH75067.1"/>
    </source>
</evidence>
<dbReference type="Proteomes" id="UP000052022">
    <property type="component" value="Unassembled WGS sequence"/>
</dbReference>
<dbReference type="InterPro" id="IPR038225">
    <property type="entry name" value="TagF_sf"/>
</dbReference>
<dbReference type="OrthoDB" id="9801841at2"/>
<organism evidence="1 2">
    <name type="scientific">Tritonibacter multivorans</name>
    <dbReference type="NCBI Taxonomy" id="928856"/>
    <lineage>
        <taxon>Bacteria</taxon>
        <taxon>Pseudomonadati</taxon>
        <taxon>Pseudomonadota</taxon>
        <taxon>Alphaproteobacteria</taxon>
        <taxon>Rhodobacterales</taxon>
        <taxon>Paracoccaceae</taxon>
        <taxon>Tritonibacter</taxon>
    </lineage>
</organism>
<dbReference type="RefSeq" id="WP_058288373.1">
    <property type="nucleotide sequence ID" value="NZ_CYSD01000006.1"/>
</dbReference>
<dbReference type="Pfam" id="PF09867">
    <property type="entry name" value="TagF_N"/>
    <property type="match status" value="1"/>
</dbReference>
<proteinExistence type="predicted"/>
<name>A0A0P1GEZ8_9RHOB</name>
<dbReference type="STRING" id="928856.SAMN04488049_1297"/>
<dbReference type="AlphaFoldDB" id="A0A0P1GEZ8"/>
<gene>
    <name evidence="1" type="ORF">TRM7557_00206</name>
</gene>
<reference evidence="1 2" key="1">
    <citation type="submission" date="2015-09" db="EMBL/GenBank/DDBJ databases">
        <authorList>
            <consortium name="Swine Surveillance"/>
        </authorList>
    </citation>
    <scope>NUCLEOTIDE SEQUENCE [LARGE SCALE GENOMIC DNA]</scope>
    <source>
        <strain evidence="1 2">CECT 7557</strain>
    </source>
</reference>
<dbReference type="EMBL" id="CYSD01000006">
    <property type="protein sequence ID" value="CUH75067.1"/>
    <property type="molecule type" value="Genomic_DNA"/>
</dbReference>
<sequence>MTEANSPPVVSAVLYGKHRAFGDFLAHGLDHQHLAPLDAWLEAVLPELRSRLGERWEAAWAAAPPLCFWIGPSLLGVPLCGVFMTSADRVGRRFPLVFGLAGVVTPPPVDDTFSPAPYGALWAHIAGFRLPEEGLQGAATLLEGFEPPALEGSVWDAGSDGTLWGQRGDGDLGRLFADARRHDAAQAQFTRSHWWQEHIDGREAGWLACNGLPDAEALEWLLTARATEGETA</sequence>
<protein>
    <submittedName>
        <fullName evidence="1">Type VI secretion-associated protein, family</fullName>
    </submittedName>
</protein>
<dbReference type="Gene3D" id="3.40.1730.10">
    <property type="entry name" value="pa0076 domain"/>
    <property type="match status" value="1"/>
</dbReference>
<dbReference type="InterPro" id="IPR017748">
    <property type="entry name" value="TagF"/>
</dbReference>
<evidence type="ECO:0000313" key="2">
    <source>
        <dbReference type="Proteomes" id="UP000052022"/>
    </source>
</evidence>
<keyword evidence="2" id="KW-1185">Reference proteome</keyword>